<dbReference type="PROSITE" id="PS51819">
    <property type="entry name" value="VOC"/>
    <property type="match status" value="1"/>
</dbReference>
<evidence type="ECO:0000313" key="3">
    <source>
        <dbReference type="Proteomes" id="UP000186102"/>
    </source>
</evidence>
<dbReference type="OrthoDB" id="9815599at2"/>
<reference evidence="2 3" key="1">
    <citation type="submission" date="2016-09" db="EMBL/GenBank/DDBJ databases">
        <title>Complete genome of Desulfosporosinus sp. OL.</title>
        <authorList>
            <person name="Mardanov A."/>
            <person name="Beletsky A."/>
            <person name="Panova A."/>
            <person name="Karnachuk O."/>
            <person name="Ravin N."/>
        </authorList>
    </citation>
    <scope>NUCLEOTIDE SEQUENCE [LARGE SCALE GENOMIC DNA]</scope>
    <source>
        <strain evidence="2 3">OL</strain>
    </source>
</reference>
<dbReference type="InterPro" id="IPR037523">
    <property type="entry name" value="VOC_core"/>
</dbReference>
<dbReference type="InterPro" id="IPR025870">
    <property type="entry name" value="Glyoxalase-like_dom"/>
</dbReference>
<dbReference type="AlphaFoldDB" id="A0A1Q8QJC6"/>
<dbReference type="RefSeq" id="WP_075366868.1">
    <property type="nucleotide sequence ID" value="NZ_MLBF01000057.1"/>
</dbReference>
<keyword evidence="3" id="KW-1185">Reference proteome</keyword>
<comment type="caution">
    <text evidence="2">The sequence shown here is derived from an EMBL/GenBank/DDBJ whole genome shotgun (WGS) entry which is preliminary data.</text>
</comment>
<sequence>MKYTCTLIVVRNIEKAKQFYHDVLGLEIVADFGANVTLTGGIALQTADTWKGFIHKQDEEIVFGNNACELYFEEDDMDGFVTKLNTMKSIEYVHPLFEHSWGQRVVRFYDVDKHIIEVGENMIMVVKSFINTGLSIEETATRMDVPVDYVRSLLT</sequence>
<evidence type="ECO:0000259" key="1">
    <source>
        <dbReference type="PROSITE" id="PS51819"/>
    </source>
</evidence>
<dbReference type="Proteomes" id="UP000186102">
    <property type="component" value="Unassembled WGS sequence"/>
</dbReference>
<accession>A0A1Q8QJC6</accession>
<name>A0A1Q8QJC6_9FIRM</name>
<protein>
    <submittedName>
        <fullName evidence="2">Lactoylglutation lyase</fullName>
    </submittedName>
</protein>
<keyword evidence="2" id="KW-0456">Lyase</keyword>
<dbReference type="EMBL" id="MLBF01000057">
    <property type="protein sequence ID" value="OLN27453.1"/>
    <property type="molecule type" value="Genomic_DNA"/>
</dbReference>
<dbReference type="STRING" id="1888891.DSOL_4530"/>
<dbReference type="Pfam" id="PF12681">
    <property type="entry name" value="Glyoxalase_2"/>
    <property type="match status" value="1"/>
</dbReference>
<dbReference type="GO" id="GO:0016829">
    <property type="term" value="F:lyase activity"/>
    <property type="evidence" value="ECO:0007669"/>
    <property type="project" value="UniProtKB-KW"/>
</dbReference>
<dbReference type="InterPro" id="IPR029068">
    <property type="entry name" value="Glyas_Bleomycin-R_OHBP_Dase"/>
</dbReference>
<feature type="domain" description="VOC" evidence="1">
    <location>
        <begin position="2"/>
        <end position="121"/>
    </location>
</feature>
<proteinExistence type="predicted"/>
<organism evidence="2 3">
    <name type="scientific">Desulfosporosinus metallidurans</name>
    <dbReference type="NCBI Taxonomy" id="1888891"/>
    <lineage>
        <taxon>Bacteria</taxon>
        <taxon>Bacillati</taxon>
        <taxon>Bacillota</taxon>
        <taxon>Clostridia</taxon>
        <taxon>Eubacteriales</taxon>
        <taxon>Desulfitobacteriaceae</taxon>
        <taxon>Desulfosporosinus</taxon>
    </lineage>
</organism>
<evidence type="ECO:0000313" key="2">
    <source>
        <dbReference type="EMBL" id="OLN27453.1"/>
    </source>
</evidence>
<dbReference type="SUPFAM" id="SSF54593">
    <property type="entry name" value="Glyoxalase/Bleomycin resistance protein/Dihydroxybiphenyl dioxygenase"/>
    <property type="match status" value="1"/>
</dbReference>
<gene>
    <name evidence="2" type="ORF">DSOL_4530</name>
</gene>
<dbReference type="Gene3D" id="3.10.180.10">
    <property type="entry name" value="2,3-Dihydroxybiphenyl 1,2-Dioxygenase, domain 1"/>
    <property type="match status" value="1"/>
</dbReference>